<accession>A0A7J9G1Q3</accession>
<name>A0A7J9G1Q3_9ROSI</name>
<sequence length="17" mass="1922">MAIYSQQSFPSPFPQPP</sequence>
<dbReference type="AlphaFoldDB" id="A0A7J9G1Q3"/>
<reference evidence="1 2" key="1">
    <citation type="journal article" date="2019" name="Genome Biol. Evol.">
        <title>Insights into the evolution of the New World diploid cottons (Gossypium, subgenus Houzingenia) based on genome sequencing.</title>
        <authorList>
            <person name="Grover C.E."/>
            <person name="Arick M.A. 2nd"/>
            <person name="Thrash A."/>
            <person name="Conover J.L."/>
            <person name="Sanders W.S."/>
            <person name="Peterson D.G."/>
            <person name="Frelichowski J.E."/>
            <person name="Scheffler J.A."/>
            <person name="Scheffler B.E."/>
            <person name="Wendel J.F."/>
        </authorList>
    </citation>
    <scope>NUCLEOTIDE SEQUENCE [LARGE SCALE GENOMIC DNA]</scope>
    <source>
        <strain evidence="1">0</strain>
        <tissue evidence="1">Leaf</tissue>
    </source>
</reference>
<protein>
    <submittedName>
        <fullName evidence="1">Uncharacterized protein</fullName>
    </submittedName>
</protein>
<gene>
    <name evidence="1" type="ORF">Gohar_015373</name>
</gene>
<organism evidence="1 2">
    <name type="scientific">Gossypium harknessii</name>
    <dbReference type="NCBI Taxonomy" id="34285"/>
    <lineage>
        <taxon>Eukaryota</taxon>
        <taxon>Viridiplantae</taxon>
        <taxon>Streptophyta</taxon>
        <taxon>Embryophyta</taxon>
        <taxon>Tracheophyta</taxon>
        <taxon>Spermatophyta</taxon>
        <taxon>Magnoliopsida</taxon>
        <taxon>eudicotyledons</taxon>
        <taxon>Gunneridae</taxon>
        <taxon>Pentapetalae</taxon>
        <taxon>rosids</taxon>
        <taxon>malvids</taxon>
        <taxon>Malvales</taxon>
        <taxon>Malvaceae</taxon>
        <taxon>Malvoideae</taxon>
        <taxon>Gossypium</taxon>
    </lineage>
</organism>
<dbReference type="Proteomes" id="UP000593560">
    <property type="component" value="Unassembled WGS sequence"/>
</dbReference>
<evidence type="ECO:0000313" key="1">
    <source>
        <dbReference type="EMBL" id="MBA0790745.1"/>
    </source>
</evidence>
<keyword evidence="2" id="KW-1185">Reference proteome</keyword>
<dbReference type="EMBL" id="JABFAD010000001">
    <property type="protein sequence ID" value="MBA0790745.1"/>
    <property type="molecule type" value="Genomic_DNA"/>
</dbReference>
<comment type="caution">
    <text evidence="1">The sequence shown here is derived from an EMBL/GenBank/DDBJ whole genome shotgun (WGS) entry which is preliminary data.</text>
</comment>
<proteinExistence type="predicted"/>
<evidence type="ECO:0000313" key="2">
    <source>
        <dbReference type="Proteomes" id="UP000593560"/>
    </source>
</evidence>